<proteinExistence type="predicted"/>
<dbReference type="AlphaFoldDB" id="A0A1J4L157"/>
<dbReference type="PANTHER" id="PTHR24159:SF5">
    <property type="entry name" value="ANK_REP_REGION DOMAIN-CONTAINING PROTEIN"/>
    <property type="match status" value="1"/>
</dbReference>
<protein>
    <recommendedName>
        <fullName evidence="3">DUF3447 domain-containing protein</fullName>
    </recommendedName>
</protein>
<dbReference type="SUPFAM" id="SSF48403">
    <property type="entry name" value="Ankyrin repeat"/>
    <property type="match status" value="1"/>
</dbReference>
<dbReference type="InterPro" id="IPR036770">
    <property type="entry name" value="Ankyrin_rpt-contain_sf"/>
</dbReference>
<dbReference type="PANTHER" id="PTHR24159">
    <property type="match status" value="1"/>
</dbReference>
<evidence type="ECO:0000313" key="2">
    <source>
        <dbReference type="Proteomes" id="UP000179807"/>
    </source>
</evidence>
<gene>
    <name evidence="1" type="ORF">TRFO_12893</name>
</gene>
<keyword evidence="2" id="KW-1185">Reference proteome</keyword>
<sequence>MNNRFQNEVQEAIEIHNMLLGLDSLDVEAAFARVISYLKTDSRSLKLQILLALNYAIFWRPSKSNHFEMIIRNIIPILSSSDFSHEQLKYEIFPSKQFTKLINKKSKSKTTETETKTEKTPTLIEIIKLDDVLSFQDILSQSNIDIDDSVTSSDEFNVFLRELHGIKKSKNESKLLNLAAFYGSINIFKFLWMNNATISSTITNYAVIGGNYDMIHLIEKIPFNKMIYTQL</sequence>
<accession>A0A1J4L157</accession>
<organism evidence="1 2">
    <name type="scientific">Tritrichomonas foetus</name>
    <dbReference type="NCBI Taxonomy" id="1144522"/>
    <lineage>
        <taxon>Eukaryota</taxon>
        <taxon>Metamonada</taxon>
        <taxon>Parabasalia</taxon>
        <taxon>Tritrichomonadida</taxon>
        <taxon>Tritrichomonadidae</taxon>
        <taxon>Tritrichomonas</taxon>
    </lineage>
</organism>
<evidence type="ECO:0000313" key="1">
    <source>
        <dbReference type="EMBL" id="OHT16816.1"/>
    </source>
</evidence>
<comment type="caution">
    <text evidence="1">The sequence shown here is derived from an EMBL/GenBank/DDBJ whole genome shotgun (WGS) entry which is preliminary data.</text>
</comment>
<name>A0A1J4L157_9EUKA</name>
<evidence type="ECO:0008006" key="3">
    <source>
        <dbReference type="Google" id="ProtNLM"/>
    </source>
</evidence>
<reference evidence="1" key="1">
    <citation type="submission" date="2016-10" db="EMBL/GenBank/DDBJ databases">
        <authorList>
            <person name="Benchimol M."/>
            <person name="Almeida L.G."/>
            <person name="Vasconcelos A.T."/>
            <person name="Perreira-Neves A."/>
            <person name="Rosa I.A."/>
            <person name="Tasca T."/>
            <person name="Bogo M.R."/>
            <person name="de Souza W."/>
        </authorList>
    </citation>
    <scope>NUCLEOTIDE SEQUENCE [LARGE SCALE GENOMIC DNA]</scope>
    <source>
        <strain evidence="1">K</strain>
    </source>
</reference>
<dbReference type="VEuPathDB" id="TrichDB:TRFO_12893"/>
<dbReference type="EMBL" id="MLAK01000068">
    <property type="protein sequence ID" value="OHT16816.1"/>
    <property type="molecule type" value="Genomic_DNA"/>
</dbReference>
<dbReference type="GeneID" id="94831615"/>
<dbReference type="Proteomes" id="UP000179807">
    <property type="component" value="Unassembled WGS sequence"/>
</dbReference>
<dbReference type="RefSeq" id="XP_068369952.1">
    <property type="nucleotide sequence ID" value="XM_068496911.1"/>
</dbReference>